<dbReference type="Pfam" id="PF00694">
    <property type="entry name" value="Aconitase_C"/>
    <property type="match status" value="1"/>
</dbReference>
<evidence type="ECO:0000313" key="12">
    <source>
        <dbReference type="EMBL" id="USS44235.1"/>
    </source>
</evidence>
<dbReference type="SUPFAM" id="SSF52016">
    <property type="entry name" value="LeuD/IlvD-like"/>
    <property type="match status" value="1"/>
</dbReference>
<evidence type="ECO:0000256" key="4">
    <source>
        <dbReference type="ARBA" id="ARBA00009845"/>
    </source>
</evidence>
<dbReference type="InterPro" id="IPR050075">
    <property type="entry name" value="LeuD"/>
</dbReference>
<dbReference type="Proteomes" id="UP001056386">
    <property type="component" value="Plasmid unnamed1"/>
</dbReference>
<geneLocation type="plasmid" evidence="12 13">
    <name>unnamed1</name>
</geneLocation>
<evidence type="ECO:0000256" key="7">
    <source>
        <dbReference type="ARBA" id="ARBA00022605"/>
    </source>
</evidence>
<dbReference type="RefSeq" id="WP_039202354.1">
    <property type="nucleotide sequence ID" value="NZ_CP021076.1"/>
</dbReference>
<evidence type="ECO:0000256" key="8">
    <source>
        <dbReference type="ARBA" id="ARBA00023239"/>
    </source>
</evidence>
<proteinExistence type="inferred from homology"/>
<gene>
    <name evidence="10 12" type="primary">leuD</name>
    <name evidence="12" type="ORF">NFI99_12350</name>
</gene>
<evidence type="ECO:0000256" key="9">
    <source>
        <dbReference type="ARBA" id="ARBA00023304"/>
    </source>
</evidence>
<comment type="catalytic activity">
    <reaction evidence="1 10">
        <text>(2R,3S)-3-isopropylmalate = (2S)-2-isopropylmalate</text>
        <dbReference type="Rhea" id="RHEA:32287"/>
        <dbReference type="ChEBI" id="CHEBI:1178"/>
        <dbReference type="ChEBI" id="CHEBI:35121"/>
        <dbReference type="EC" id="4.2.1.33"/>
    </reaction>
</comment>
<dbReference type="HAMAP" id="MF_01031">
    <property type="entry name" value="LeuD_type1"/>
    <property type="match status" value="1"/>
</dbReference>
<organism evidence="12 13">
    <name type="scientific">Burkholderia glumae</name>
    <name type="common">Pseudomonas glumae</name>
    <dbReference type="NCBI Taxonomy" id="337"/>
    <lineage>
        <taxon>Bacteria</taxon>
        <taxon>Pseudomonadati</taxon>
        <taxon>Pseudomonadota</taxon>
        <taxon>Betaproteobacteria</taxon>
        <taxon>Burkholderiales</taxon>
        <taxon>Burkholderiaceae</taxon>
        <taxon>Burkholderia</taxon>
    </lineage>
</organism>
<dbReference type="InterPro" id="IPR004431">
    <property type="entry name" value="3-IsopropMal_deHydase_ssu"/>
</dbReference>
<comment type="subunit">
    <text evidence="5 10">Heterodimer of LeuC and LeuD.</text>
</comment>
<keyword evidence="9 10" id="KW-0100">Branched-chain amino acid biosynthesis</keyword>
<dbReference type="GO" id="GO:0003861">
    <property type="term" value="F:3-isopropylmalate dehydratase activity"/>
    <property type="evidence" value="ECO:0007669"/>
    <property type="project" value="UniProtKB-EC"/>
</dbReference>
<dbReference type="EMBL" id="CP099584">
    <property type="protein sequence ID" value="USS44235.1"/>
    <property type="molecule type" value="Genomic_DNA"/>
</dbReference>
<keyword evidence="6 10" id="KW-0432">Leucine biosynthesis</keyword>
<evidence type="ECO:0000259" key="11">
    <source>
        <dbReference type="Pfam" id="PF00694"/>
    </source>
</evidence>
<comment type="function">
    <text evidence="2 10">Catalyzes the isomerization between 2-isopropylmalate and 3-isopropylmalate, via the formation of 2-isopropylmaleate.</text>
</comment>
<dbReference type="PANTHER" id="PTHR43345:SF5">
    <property type="entry name" value="3-ISOPROPYLMALATE DEHYDRATASE SMALL SUBUNIT"/>
    <property type="match status" value="1"/>
</dbReference>
<evidence type="ECO:0000313" key="13">
    <source>
        <dbReference type="Proteomes" id="UP001056386"/>
    </source>
</evidence>
<keyword evidence="13" id="KW-1185">Reference proteome</keyword>
<dbReference type="InterPro" id="IPR000573">
    <property type="entry name" value="AconitaseA/IPMdHydase_ssu_swvl"/>
</dbReference>
<reference evidence="12" key="1">
    <citation type="submission" date="2022-06" db="EMBL/GenBank/DDBJ databases">
        <title>Draft genome sequence of Burkholderia glumae strain GR20004 isolated from rice panicle showing bacterial panicle blight.</title>
        <authorList>
            <person name="Choi S.Y."/>
            <person name="Lee Y.H."/>
        </authorList>
    </citation>
    <scope>NUCLEOTIDE SEQUENCE</scope>
    <source>
        <strain evidence="12">GR20004</strain>
        <plasmid evidence="12">unnamed1</plasmid>
    </source>
</reference>
<comment type="similarity">
    <text evidence="4 10">Belongs to the LeuD family. LeuD type 1 subfamily.</text>
</comment>
<dbReference type="NCBIfam" id="TIGR00171">
    <property type="entry name" value="leuD"/>
    <property type="match status" value="1"/>
</dbReference>
<dbReference type="NCBIfam" id="NF002458">
    <property type="entry name" value="PRK01641.1"/>
    <property type="match status" value="1"/>
</dbReference>
<accession>A0ABY5BB56</accession>
<name>A0ABY5BB56_BURGL</name>
<dbReference type="EC" id="4.2.1.33" evidence="10"/>
<dbReference type="CDD" id="cd01577">
    <property type="entry name" value="IPMI_Swivel"/>
    <property type="match status" value="1"/>
</dbReference>
<evidence type="ECO:0000256" key="1">
    <source>
        <dbReference type="ARBA" id="ARBA00000491"/>
    </source>
</evidence>
<dbReference type="PANTHER" id="PTHR43345">
    <property type="entry name" value="3-ISOPROPYLMALATE DEHYDRATASE SMALL SUBUNIT 2-RELATED-RELATED"/>
    <property type="match status" value="1"/>
</dbReference>
<protein>
    <recommendedName>
        <fullName evidence="10">3-isopropylmalate dehydratase small subunit</fullName>
        <ecNumber evidence="10">4.2.1.33</ecNumber>
    </recommendedName>
    <alternativeName>
        <fullName evidence="10">Alpha-IPM isomerase</fullName>
        <shortName evidence="10">IPMI</shortName>
    </alternativeName>
    <alternativeName>
        <fullName evidence="10">Isopropylmalate isomerase</fullName>
    </alternativeName>
</protein>
<comment type="pathway">
    <text evidence="3 10">Amino-acid biosynthesis; L-leucine biosynthesis; L-leucine from 3-methyl-2-oxobutanoate: step 2/4.</text>
</comment>
<evidence type="ECO:0000256" key="6">
    <source>
        <dbReference type="ARBA" id="ARBA00022430"/>
    </source>
</evidence>
<keyword evidence="8 10" id="KW-0456">Lyase</keyword>
<dbReference type="Gene3D" id="3.20.19.10">
    <property type="entry name" value="Aconitase, domain 4"/>
    <property type="match status" value="1"/>
</dbReference>
<evidence type="ECO:0000256" key="2">
    <source>
        <dbReference type="ARBA" id="ARBA00002695"/>
    </source>
</evidence>
<evidence type="ECO:0000256" key="10">
    <source>
        <dbReference type="HAMAP-Rule" id="MF_01031"/>
    </source>
</evidence>
<dbReference type="InterPro" id="IPR015928">
    <property type="entry name" value="Aconitase/3IPM_dehydase_swvl"/>
</dbReference>
<keyword evidence="12" id="KW-0614">Plasmid</keyword>
<sequence>MEPFTSHEGIVVPIDRNNVDTDAIMPKQFMKAIGRTGFGPYVFDEWRFKDAGFYGKPADERVPNPDFVLNWPRYEGASILLSGQNFGCGSSREHAPWALQQAGFRVLIARGFADIFRNNCTKNGLLTVVLPSELMDGLFEAVEATPGFRLCVDLESQTVLECDGKQHRFEIDATQKARLLEGVDDVCATLKHADDIVAFETAYLAQRPWV</sequence>
<evidence type="ECO:0000256" key="3">
    <source>
        <dbReference type="ARBA" id="ARBA00004729"/>
    </source>
</evidence>
<evidence type="ECO:0000256" key="5">
    <source>
        <dbReference type="ARBA" id="ARBA00011271"/>
    </source>
</evidence>
<dbReference type="InterPro" id="IPR033940">
    <property type="entry name" value="IPMI_Swivel"/>
</dbReference>
<feature type="domain" description="Aconitase A/isopropylmalate dehydratase small subunit swivel" evidence="11">
    <location>
        <begin position="1"/>
        <end position="132"/>
    </location>
</feature>
<keyword evidence="7 10" id="KW-0028">Amino-acid biosynthesis</keyword>